<evidence type="ECO:0000256" key="10">
    <source>
        <dbReference type="SAM" id="MobiDB-lite"/>
    </source>
</evidence>
<keyword evidence="13" id="KW-1185">Reference proteome</keyword>
<reference evidence="12" key="1">
    <citation type="journal article" date="2023" name="Science">
        <title>Genome structures resolve the early diversification of teleost fishes.</title>
        <authorList>
            <person name="Parey E."/>
            <person name="Louis A."/>
            <person name="Montfort J."/>
            <person name="Bouchez O."/>
            <person name="Roques C."/>
            <person name="Iampietro C."/>
            <person name="Lluch J."/>
            <person name="Castinel A."/>
            <person name="Donnadieu C."/>
            <person name="Desvignes T."/>
            <person name="Floi Bucao C."/>
            <person name="Jouanno E."/>
            <person name="Wen M."/>
            <person name="Mejri S."/>
            <person name="Dirks R."/>
            <person name="Jansen H."/>
            <person name="Henkel C."/>
            <person name="Chen W.J."/>
            <person name="Zahm M."/>
            <person name="Cabau C."/>
            <person name="Klopp C."/>
            <person name="Thompson A.W."/>
            <person name="Robinson-Rechavi M."/>
            <person name="Braasch I."/>
            <person name="Lecointre G."/>
            <person name="Bobe J."/>
            <person name="Postlethwait J.H."/>
            <person name="Berthelot C."/>
            <person name="Roest Crollius H."/>
            <person name="Guiguen Y."/>
        </authorList>
    </citation>
    <scope>NUCLEOTIDE SEQUENCE</scope>
    <source>
        <strain evidence="12">NC1722</strain>
    </source>
</reference>
<proteinExistence type="predicted"/>
<evidence type="ECO:0000256" key="9">
    <source>
        <dbReference type="ARBA" id="ARBA00033446"/>
    </source>
</evidence>
<feature type="chain" id="PRO_5041908466" description="Secretogranin-3" evidence="11">
    <location>
        <begin position="25"/>
        <end position="483"/>
    </location>
</feature>
<dbReference type="InterPro" id="IPR026197">
    <property type="entry name" value="SCG3"/>
</dbReference>
<dbReference type="GO" id="GO:0033366">
    <property type="term" value="P:protein localization to secretory granule"/>
    <property type="evidence" value="ECO:0007669"/>
    <property type="project" value="TreeGrafter"/>
</dbReference>
<keyword evidence="5" id="KW-0165">Cleavage on pair of basic residues</keyword>
<evidence type="ECO:0000256" key="4">
    <source>
        <dbReference type="ARBA" id="ARBA00022525"/>
    </source>
</evidence>
<gene>
    <name evidence="12" type="ORF">AAFF_G00428020</name>
</gene>
<keyword evidence="8" id="KW-0968">Cytoplasmic vesicle</keyword>
<keyword evidence="6 11" id="KW-0732">Signal</keyword>
<feature type="compositionally biased region" description="Basic and acidic residues" evidence="10">
    <location>
        <begin position="58"/>
        <end position="73"/>
    </location>
</feature>
<accession>A0AAD7WIJ3</accession>
<feature type="signal peptide" evidence="11">
    <location>
        <begin position="1"/>
        <end position="24"/>
    </location>
</feature>
<feature type="region of interest" description="Disordered" evidence="10">
    <location>
        <begin position="58"/>
        <end position="80"/>
    </location>
</feature>
<evidence type="ECO:0000256" key="8">
    <source>
        <dbReference type="ARBA" id="ARBA00023329"/>
    </source>
</evidence>
<evidence type="ECO:0000313" key="12">
    <source>
        <dbReference type="EMBL" id="KAJ8398232.1"/>
    </source>
</evidence>
<dbReference type="GO" id="GO:0030667">
    <property type="term" value="C:secretory granule membrane"/>
    <property type="evidence" value="ECO:0007669"/>
    <property type="project" value="TreeGrafter"/>
</dbReference>
<keyword evidence="4" id="KW-0964">Secreted</keyword>
<feature type="region of interest" description="Disordered" evidence="10">
    <location>
        <begin position="338"/>
        <end position="362"/>
    </location>
</feature>
<evidence type="ECO:0000256" key="1">
    <source>
        <dbReference type="ARBA" id="ARBA00004268"/>
    </source>
</evidence>
<dbReference type="Proteomes" id="UP001221898">
    <property type="component" value="Unassembled WGS sequence"/>
</dbReference>
<evidence type="ECO:0000256" key="3">
    <source>
        <dbReference type="ARBA" id="ARBA00013655"/>
    </source>
</evidence>
<evidence type="ECO:0000256" key="2">
    <source>
        <dbReference type="ARBA" id="ARBA00004613"/>
    </source>
</evidence>
<protein>
    <recommendedName>
        <fullName evidence="3">Secretogranin-3</fullName>
    </recommendedName>
    <alternativeName>
        <fullName evidence="9">Secretogranin III</fullName>
    </alternativeName>
</protein>
<dbReference type="AlphaFoldDB" id="A0AAD7WIJ3"/>
<name>A0AAD7WIJ3_9TELE</name>
<keyword evidence="7" id="KW-0472">Membrane</keyword>
<evidence type="ECO:0000256" key="11">
    <source>
        <dbReference type="SAM" id="SignalP"/>
    </source>
</evidence>
<evidence type="ECO:0000313" key="13">
    <source>
        <dbReference type="Proteomes" id="UP001221898"/>
    </source>
</evidence>
<dbReference type="GO" id="GO:0005576">
    <property type="term" value="C:extracellular region"/>
    <property type="evidence" value="ECO:0007669"/>
    <property type="project" value="UniProtKB-SubCell"/>
</dbReference>
<dbReference type="PANTHER" id="PTHR17388:SF2">
    <property type="entry name" value="SECRETOGRANIN-3"/>
    <property type="match status" value="1"/>
</dbReference>
<organism evidence="12 13">
    <name type="scientific">Aldrovandia affinis</name>
    <dbReference type="NCBI Taxonomy" id="143900"/>
    <lineage>
        <taxon>Eukaryota</taxon>
        <taxon>Metazoa</taxon>
        <taxon>Chordata</taxon>
        <taxon>Craniata</taxon>
        <taxon>Vertebrata</taxon>
        <taxon>Euteleostomi</taxon>
        <taxon>Actinopterygii</taxon>
        <taxon>Neopterygii</taxon>
        <taxon>Teleostei</taxon>
        <taxon>Notacanthiformes</taxon>
        <taxon>Halosauridae</taxon>
        <taxon>Aldrovandia</taxon>
    </lineage>
</organism>
<evidence type="ECO:0000256" key="6">
    <source>
        <dbReference type="ARBA" id="ARBA00022729"/>
    </source>
</evidence>
<sequence>MASKCLGIFVFVQIFALTINHVYALPTPAVSDDETIYNRQLSEERPLQEQIAEADRINKAQSTDKKQEFKSTDPETDAESDDFSLLKALAARSQNTDNETPSAETLDVQYFPDDADSTKNRRLAEDYDSTKNGMDYKYQDDPDSFHQLDGTPLTAEDIVQKIAGKIYEENDRRVFDRIVSKLLKLGLITDSQADTLEYEVAEALQDMMSKNAKNNEIEDLSMDYPISRADDFEEAQDINLEVEEKPSRNEVDRRNELSPEDGLEDLEYFPNFYNLLKSLDSEQDAEERATLITIMKTLIDFVKMMVKYGTITPEEGVSYLENLDTTIALQTKNKLGKTLTPDGKPVPEKVTDDEDNTKEEAAKMQREYELLTDSTKDDQTVTEPVPSGKSQTYLTAIRKNIEWLKKHDKDGNKGVPSGKSQTYLTAIRKNIEWLKKHDKDGNKGDYDISKLRDFMDQQVDSYMDKGILEKDEGEIIKRIYGSM</sequence>
<dbReference type="Pfam" id="PF15467">
    <property type="entry name" value="SGIII"/>
    <property type="match status" value="2"/>
</dbReference>
<dbReference type="GO" id="GO:0030658">
    <property type="term" value="C:transport vesicle membrane"/>
    <property type="evidence" value="ECO:0007669"/>
    <property type="project" value="UniProtKB-SubCell"/>
</dbReference>
<evidence type="ECO:0000256" key="5">
    <source>
        <dbReference type="ARBA" id="ARBA00022685"/>
    </source>
</evidence>
<dbReference type="EMBL" id="JAINUG010000091">
    <property type="protein sequence ID" value="KAJ8398232.1"/>
    <property type="molecule type" value="Genomic_DNA"/>
</dbReference>
<comment type="caution">
    <text evidence="12">The sequence shown here is derived from an EMBL/GenBank/DDBJ whole genome shotgun (WGS) entry which is preliminary data.</text>
</comment>
<dbReference type="PANTHER" id="PTHR17388">
    <property type="entry name" value="SECRETOGRANIN III"/>
    <property type="match status" value="1"/>
</dbReference>
<comment type="subcellular location">
    <subcellularLocation>
        <location evidence="1">Cytoplasmic vesicle</location>
        <location evidence="1">Secretory vesicle membrane</location>
        <topology evidence="1">Peripheral membrane protein</topology>
    </subcellularLocation>
    <subcellularLocation>
        <location evidence="2">Secreted</location>
    </subcellularLocation>
</comment>
<evidence type="ECO:0000256" key="7">
    <source>
        <dbReference type="ARBA" id="ARBA00023136"/>
    </source>
</evidence>